<protein>
    <submittedName>
        <fullName evidence="1">Uncharacterized protein</fullName>
    </submittedName>
</protein>
<keyword evidence="2" id="KW-1185">Reference proteome</keyword>
<proteinExistence type="predicted"/>
<reference evidence="1 2" key="1">
    <citation type="journal article" date="2022" name="Hortic Res">
        <title>A haplotype resolved chromosomal level avocado genome allows analysis of novel avocado genes.</title>
        <authorList>
            <person name="Nath O."/>
            <person name="Fletcher S.J."/>
            <person name="Hayward A."/>
            <person name="Shaw L.M."/>
            <person name="Masouleh A.K."/>
            <person name="Furtado A."/>
            <person name="Henry R.J."/>
            <person name="Mitter N."/>
        </authorList>
    </citation>
    <scope>NUCLEOTIDE SEQUENCE [LARGE SCALE GENOMIC DNA]</scope>
    <source>
        <strain evidence="2">cv. Hass</strain>
    </source>
</reference>
<evidence type="ECO:0000313" key="2">
    <source>
        <dbReference type="Proteomes" id="UP001234297"/>
    </source>
</evidence>
<name>A0ACC2M305_PERAE</name>
<gene>
    <name evidence="1" type="ORF">MRB53_016699</name>
</gene>
<evidence type="ECO:0000313" key="1">
    <source>
        <dbReference type="EMBL" id="KAJ8640005.1"/>
    </source>
</evidence>
<dbReference type="EMBL" id="CM056813">
    <property type="protein sequence ID" value="KAJ8640005.1"/>
    <property type="molecule type" value="Genomic_DNA"/>
</dbReference>
<organism evidence="1 2">
    <name type="scientific">Persea americana</name>
    <name type="common">Avocado</name>
    <dbReference type="NCBI Taxonomy" id="3435"/>
    <lineage>
        <taxon>Eukaryota</taxon>
        <taxon>Viridiplantae</taxon>
        <taxon>Streptophyta</taxon>
        <taxon>Embryophyta</taxon>
        <taxon>Tracheophyta</taxon>
        <taxon>Spermatophyta</taxon>
        <taxon>Magnoliopsida</taxon>
        <taxon>Magnoliidae</taxon>
        <taxon>Laurales</taxon>
        <taxon>Lauraceae</taxon>
        <taxon>Persea</taxon>
    </lineage>
</organism>
<dbReference type="Proteomes" id="UP001234297">
    <property type="component" value="Chromosome 5"/>
</dbReference>
<accession>A0ACC2M305</accession>
<comment type="caution">
    <text evidence="1">The sequence shown here is derived from an EMBL/GenBank/DDBJ whole genome shotgun (WGS) entry which is preliminary data.</text>
</comment>
<sequence length="91" mass="9739">MWGNFSELHGNSLTINKAASVEVVATLSTMSGGGRRLLSNKSFPTWVMATDRKLLQSSTVAADIVVAKDGSGNYKTISEVMAASVKLRIKH</sequence>